<reference evidence="1 2" key="1">
    <citation type="submission" date="2018-05" db="EMBL/GenBank/DDBJ databases">
        <title>Reference genomes for bee gut microbiota database.</title>
        <authorList>
            <person name="Ellegaard K.M."/>
        </authorList>
    </citation>
    <scope>NUCLEOTIDE SEQUENCE [LARGE SCALE GENOMIC DNA]</scope>
    <source>
        <strain evidence="1 2">ESL0182</strain>
    </source>
</reference>
<gene>
    <name evidence="1" type="ORF">DKK70_04050</name>
</gene>
<name>A0A2V4E5K0_9GAMM</name>
<evidence type="ECO:0000313" key="2">
    <source>
        <dbReference type="Proteomes" id="UP000247932"/>
    </source>
</evidence>
<comment type="caution">
    <text evidence="1">The sequence shown here is derived from an EMBL/GenBank/DDBJ whole genome shotgun (WGS) entry which is preliminary data.</text>
</comment>
<proteinExistence type="predicted"/>
<organism evidence="1 2">
    <name type="scientific">Gilliamella apicola</name>
    <dbReference type="NCBI Taxonomy" id="1196095"/>
    <lineage>
        <taxon>Bacteria</taxon>
        <taxon>Pseudomonadati</taxon>
        <taxon>Pseudomonadota</taxon>
        <taxon>Gammaproteobacteria</taxon>
        <taxon>Orbales</taxon>
        <taxon>Orbaceae</taxon>
        <taxon>Gilliamella</taxon>
    </lineage>
</organism>
<evidence type="ECO:0000313" key="1">
    <source>
        <dbReference type="EMBL" id="PXZ07843.1"/>
    </source>
</evidence>
<dbReference type="SUPFAM" id="SSF49373">
    <property type="entry name" value="Invasin/intimin cell-adhesion fragments"/>
    <property type="match status" value="1"/>
</dbReference>
<keyword evidence="2" id="KW-1185">Reference proteome</keyword>
<dbReference type="InterPro" id="IPR008964">
    <property type="entry name" value="Invasin/intimin_cell_adhesion"/>
</dbReference>
<dbReference type="RefSeq" id="WP_110432842.1">
    <property type="nucleotide sequence ID" value="NZ_QGLR01000008.1"/>
</dbReference>
<dbReference type="Proteomes" id="UP000247932">
    <property type="component" value="Unassembled WGS sequence"/>
</dbReference>
<evidence type="ECO:0008006" key="3">
    <source>
        <dbReference type="Google" id="ProtNLM"/>
    </source>
</evidence>
<dbReference type="AlphaFoldDB" id="A0A2V4E5K0"/>
<dbReference type="Gene3D" id="2.60.40.1080">
    <property type="match status" value="1"/>
</dbReference>
<protein>
    <recommendedName>
        <fullName evidence="3">Invasin</fullName>
    </recommendedName>
</protein>
<dbReference type="OrthoDB" id="7065811at2"/>
<accession>A0A2V4E5K0</accession>
<sequence>MKRLKNALLFSISTIQINSIILILLSLCSLSISSKSLALITHTVNIIHGNQPKVVNIEAAAKKQGFTINGVFYSANTNNLNDIQINQFDGNLKINDFIIKNYTINDLDMTTNYDDSDEDGISYRTPFSVEPTTYSWVDNNGVTIEGNDRARIIGCSSGFSMPLYLTISTKVKTYSEYGIPNESEYADITQKYKIMAEPEICYAKPYQMTLFPNYVWGSVRAILYQGRQECILSGYRDDQLIESLDDYRMHLVNGWNFDNSRNRNSICGGGYNAQVFDPINGFKASAVPHFPTTGFSGAKFQLVMTGNQNDFNYGLTQNPNNSVTIDNQGFVTLVNKPTGPVTIKATFKHDNQIAEKLYTFSLTGIWANPRGNQLYSYQQVTNLCGGESKVPSRAEMSNSPNAPLSWTAIPYSWDAFTRDIGNGLLSEWGMTSKLTYPDSNWSNNLLWFYSRDVFSDPVGIAAGYENRFSVDSWIGQIGPWITGSKLPAVCIE</sequence>
<dbReference type="EMBL" id="QGLR01000008">
    <property type="protein sequence ID" value="PXZ07843.1"/>
    <property type="molecule type" value="Genomic_DNA"/>
</dbReference>